<evidence type="ECO:0000313" key="2">
    <source>
        <dbReference type="EMBL" id="SKD09159.1"/>
    </source>
</evidence>
<dbReference type="Proteomes" id="UP000190166">
    <property type="component" value="Unassembled WGS sequence"/>
</dbReference>
<proteinExistence type="predicted"/>
<dbReference type="SUPFAM" id="SSF47413">
    <property type="entry name" value="lambda repressor-like DNA-binding domains"/>
    <property type="match status" value="1"/>
</dbReference>
<name>A0A1T5PA75_9BACT</name>
<evidence type="ECO:0000259" key="1">
    <source>
        <dbReference type="PROSITE" id="PS50943"/>
    </source>
</evidence>
<evidence type="ECO:0000313" key="3">
    <source>
        <dbReference type="Proteomes" id="UP000190166"/>
    </source>
</evidence>
<dbReference type="InterPro" id="IPR010982">
    <property type="entry name" value="Lambda_DNA-bd_dom_sf"/>
</dbReference>
<gene>
    <name evidence="2" type="ORF">SAMN05660461_5040</name>
</gene>
<dbReference type="AlphaFoldDB" id="A0A1T5PA75"/>
<protein>
    <submittedName>
        <fullName evidence="2">Helix-turn-helix</fullName>
    </submittedName>
</protein>
<reference evidence="2 3" key="1">
    <citation type="submission" date="2017-02" db="EMBL/GenBank/DDBJ databases">
        <authorList>
            <person name="Peterson S.W."/>
        </authorList>
    </citation>
    <scope>NUCLEOTIDE SEQUENCE [LARGE SCALE GENOMIC DNA]</scope>
    <source>
        <strain evidence="2 3">DSM 18108</strain>
    </source>
</reference>
<sequence length="77" mass="8555">MKTKNQAYITAFGQNVKKLLDSKKKTPEEVAAHGNIETKQVYRVINGEHAATLSVIYALAKGLEVEPKVLFDFDFTG</sequence>
<dbReference type="RefSeq" id="WP_079472301.1">
    <property type="nucleotide sequence ID" value="NZ_FUZZ01000004.1"/>
</dbReference>
<dbReference type="InterPro" id="IPR001387">
    <property type="entry name" value="Cro/C1-type_HTH"/>
</dbReference>
<dbReference type="PROSITE" id="PS50943">
    <property type="entry name" value="HTH_CROC1"/>
    <property type="match status" value="1"/>
</dbReference>
<dbReference type="SMART" id="SM00530">
    <property type="entry name" value="HTH_XRE"/>
    <property type="match status" value="1"/>
</dbReference>
<dbReference type="Pfam" id="PF01381">
    <property type="entry name" value="HTH_3"/>
    <property type="match status" value="1"/>
</dbReference>
<accession>A0A1T5PA75</accession>
<feature type="domain" description="HTH cro/C1-type" evidence="1">
    <location>
        <begin position="16"/>
        <end position="70"/>
    </location>
</feature>
<dbReference type="Gene3D" id="1.10.260.40">
    <property type="entry name" value="lambda repressor-like DNA-binding domains"/>
    <property type="match status" value="1"/>
</dbReference>
<dbReference type="EMBL" id="FUZZ01000004">
    <property type="protein sequence ID" value="SKD09159.1"/>
    <property type="molecule type" value="Genomic_DNA"/>
</dbReference>
<dbReference type="CDD" id="cd00093">
    <property type="entry name" value="HTH_XRE"/>
    <property type="match status" value="1"/>
</dbReference>
<keyword evidence="3" id="KW-1185">Reference proteome</keyword>
<dbReference type="GO" id="GO:0003677">
    <property type="term" value="F:DNA binding"/>
    <property type="evidence" value="ECO:0007669"/>
    <property type="project" value="InterPro"/>
</dbReference>
<organism evidence="2 3">
    <name type="scientific">Chitinophaga ginsengisegetis</name>
    <dbReference type="NCBI Taxonomy" id="393003"/>
    <lineage>
        <taxon>Bacteria</taxon>
        <taxon>Pseudomonadati</taxon>
        <taxon>Bacteroidota</taxon>
        <taxon>Chitinophagia</taxon>
        <taxon>Chitinophagales</taxon>
        <taxon>Chitinophagaceae</taxon>
        <taxon>Chitinophaga</taxon>
    </lineage>
</organism>